<reference evidence="8 9" key="1">
    <citation type="submission" date="2016-11" db="EMBL/GenBank/DDBJ databases">
        <title>The macronuclear genome of Stentor coeruleus: a giant cell with tiny introns.</title>
        <authorList>
            <person name="Slabodnick M."/>
            <person name="Ruby J.G."/>
            <person name="Reiff S.B."/>
            <person name="Swart E.C."/>
            <person name="Gosai S."/>
            <person name="Prabakaran S."/>
            <person name="Witkowska E."/>
            <person name="Larue G.E."/>
            <person name="Fisher S."/>
            <person name="Freeman R.M."/>
            <person name="Gunawardena J."/>
            <person name="Chu W."/>
            <person name="Stover N.A."/>
            <person name="Gregory B.D."/>
            <person name="Nowacki M."/>
            <person name="Derisi J."/>
            <person name="Roy S.W."/>
            <person name="Marshall W.F."/>
            <person name="Sood P."/>
        </authorList>
    </citation>
    <scope>NUCLEOTIDE SEQUENCE [LARGE SCALE GENOMIC DNA]</scope>
    <source>
        <strain evidence="8">WM001</strain>
    </source>
</reference>
<dbReference type="InterPro" id="IPR000719">
    <property type="entry name" value="Prot_kinase_dom"/>
</dbReference>
<comment type="similarity">
    <text evidence="6">Belongs to the protein kinase superfamily.</text>
</comment>
<feature type="binding site" evidence="5">
    <location>
        <position position="38"/>
    </location>
    <ligand>
        <name>ATP</name>
        <dbReference type="ChEBI" id="CHEBI:30616"/>
    </ligand>
</feature>
<evidence type="ECO:0000256" key="2">
    <source>
        <dbReference type="ARBA" id="ARBA00022741"/>
    </source>
</evidence>
<dbReference type="InterPro" id="IPR017441">
    <property type="entry name" value="Protein_kinase_ATP_BS"/>
</dbReference>
<dbReference type="GO" id="GO:0005524">
    <property type="term" value="F:ATP binding"/>
    <property type="evidence" value="ECO:0007669"/>
    <property type="project" value="UniProtKB-UniRule"/>
</dbReference>
<dbReference type="Pfam" id="PF00069">
    <property type="entry name" value="Pkinase"/>
    <property type="match status" value="1"/>
</dbReference>
<keyword evidence="3 5" id="KW-0067">ATP-binding</keyword>
<dbReference type="GO" id="GO:0004674">
    <property type="term" value="F:protein serine/threonine kinase activity"/>
    <property type="evidence" value="ECO:0007669"/>
    <property type="project" value="UniProtKB-KW"/>
</dbReference>
<feature type="domain" description="Protein kinase" evidence="7">
    <location>
        <begin position="9"/>
        <end position="277"/>
    </location>
</feature>
<dbReference type="CDD" id="cd14016">
    <property type="entry name" value="STKc_CK1"/>
    <property type="match status" value="1"/>
</dbReference>
<dbReference type="InterPro" id="IPR008271">
    <property type="entry name" value="Ser/Thr_kinase_AS"/>
</dbReference>
<evidence type="ECO:0000259" key="7">
    <source>
        <dbReference type="PROSITE" id="PS50011"/>
    </source>
</evidence>
<evidence type="ECO:0000313" key="9">
    <source>
        <dbReference type="Proteomes" id="UP000187209"/>
    </source>
</evidence>
<dbReference type="InterPro" id="IPR050235">
    <property type="entry name" value="CK1_Ser-Thr_kinase"/>
</dbReference>
<evidence type="ECO:0000256" key="3">
    <source>
        <dbReference type="ARBA" id="ARBA00022840"/>
    </source>
</evidence>
<organism evidence="8 9">
    <name type="scientific">Stentor coeruleus</name>
    <dbReference type="NCBI Taxonomy" id="5963"/>
    <lineage>
        <taxon>Eukaryota</taxon>
        <taxon>Sar</taxon>
        <taxon>Alveolata</taxon>
        <taxon>Ciliophora</taxon>
        <taxon>Postciliodesmatophora</taxon>
        <taxon>Heterotrichea</taxon>
        <taxon>Heterotrichida</taxon>
        <taxon>Stentoridae</taxon>
        <taxon>Stentor</taxon>
    </lineage>
</organism>
<dbReference type="SMART" id="SM00220">
    <property type="entry name" value="S_TKc"/>
    <property type="match status" value="1"/>
</dbReference>
<keyword evidence="2 5" id="KW-0547">Nucleotide-binding</keyword>
<protein>
    <recommendedName>
        <fullName evidence="4">Casein kinase I</fullName>
        <ecNumber evidence="1">2.7.11.1</ecNumber>
    </recommendedName>
</protein>
<sequence>MEARIAHKYKVGSRLGSGGFGEVYLATDISTGKQVAAKFEKVYTSNSLFHESNIYRLLQGEVGIPKLFWYGTEGTHNIMVIELLGQSLSNLIQLKRKLLSLETILLLADQMFTRIEYIHSKNIIHRDIKPDNLLIGLYNKRNTVYIIDFGIAKKYRDSKTNQHIPCVEYRGFHGTLPFASLNDCLGIEPSRRDDFESLVYSLLYLLNGSLPWDGISGKTRAEMNKKIIDKKIQISVDDLCENLPNEFATLLNYARGLKFEDRPDYNYAKRILRELYVKMGYEQNLGIRISLLKSLRNINEEEEKYQRS</sequence>
<dbReference type="InterPro" id="IPR011009">
    <property type="entry name" value="Kinase-like_dom_sf"/>
</dbReference>
<dbReference type="EC" id="2.7.11.1" evidence="1"/>
<dbReference type="PROSITE" id="PS00108">
    <property type="entry name" value="PROTEIN_KINASE_ST"/>
    <property type="match status" value="1"/>
</dbReference>
<keyword evidence="6" id="KW-0808">Transferase</keyword>
<accession>A0A1R2AWU0</accession>
<keyword evidence="6" id="KW-0723">Serine/threonine-protein kinase</keyword>
<dbReference type="AlphaFoldDB" id="A0A1R2AWU0"/>
<dbReference type="Gene3D" id="1.10.510.10">
    <property type="entry name" value="Transferase(Phosphotransferase) domain 1"/>
    <property type="match status" value="1"/>
</dbReference>
<dbReference type="PROSITE" id="PS00107">
    <property type="entry name" value="PROTEIN_KINASE_ATP"/>
    <property type="match status" value="1"/>
</dbReference>
<dbReference type="Proteomes" id="UP000187209">
    <property type="component" value="Unassembled WGS sequence"/>
</dbReference>
<evidence type="ECO:0000256" key="6">
    <source>
        <dbReference type="RuleBase" id="RU000304"/>
    </source>
</evidence>
<evidence type="ECO:0000256" key="5">
    <source>
        <dbReference type="PROSITE-ProRule" id="PRU10141"/>
    </source>
</evidence>
<dbReference type="EMBL" id="MPUH01001253">
    <property type="protein sequence ID" value="OMJ69003.1"/>
    <property type="molecule type" value="Genomic_DNA"/>
</dbReference>
<evidence type="ECO:0000256" key="1">
    <source>
        <dbReference type="ARBA" id="ARBA00012513"/>
    </source>
</evidence>
<proteinExistence type="inferred from homology"/>
<evidence type="ECO:0000313" key="8">
    <source>
        <dbReference type="EMBL" id="OMJ69003.1"/>
    </source>
</evidence>
<dbReference type="PANTHER" id="PTHR11909">
    <property type="entry name" value="CASEIN KINASE-RELATED"/>
    <property type="match status" value="1"/>
</dbReference>
<name>A0A1R2AWU0_9CILI</name>
<dbReference type="OrthoDB" id="1932208at2759"/>
<gene>
    <name evidence="8" type="ORF">SteCoe_33392</name>
</gene>
<comment type="caution">
    <text evidence="8">The sequence shown here is derived from an EMBL/GenBank/DDBJ whole genome shotgun (WGS) entry which is preliminary data.</text>
</comment>
<keyword evidence="6" id="KW-0418">Kinase</keyword>
<keyword evidence="9" id="KW-1185">Reference proteome</keyword>
<dbReference type="PROSITE" id="PS50011">
    <property type="entry name" value="PROTEIN_KINASE_DOM"/>
    <property type="match status" value="1"/>
</dbReference>
<evidence type="ECO:0000256" key="4">
    <source>
        <dbReference type="ARBA" id="ARBA00023860"/>
    </source>
</evidence>
<dbReference type="SUPFAM" id="SSF56112">
    <property type="entry name" value="Protein kinase-like (PK-like)"/>
    <property type="match status" value="1"/>
</dbReference>